<keyword evidence="2" id="KW-0732">Signal</keyword>
<evidence type="ECO:0000313" key="3">
    <source>
        <dbReference type="EMBL" id="SDH11121.1"/>
    </source>
</evidence>
<evidence type="ECO:0000313" key="4">
    <source>
        <dbReference type="Proteomes" id="UP000183263"/>
    </source>
</evidence>
<dbReference type="EMBL" id="FNDN01000001">
    <property type="protein sequence ID" value="SDH11121.1"/>
    <property type="molecule type" value="Genomic_DNA"/>
</dbReference>
<feature type="chain" id="PRO_5010281499" evidence="2">
    <location>
        <begin position="33"/>
        <end position="74"/>
    </location>
</feature>
<protein>
    <submittedName>
        <fullName evidence="3">Uncharacterized protein</fullName>
    </submittedName>
</protein>
<evidence type="ECO:0000256" key="2">
    <source>
        <dbReference type="SAM" id="SignalP"/>
    </source>
</evidence>
<dbReference type="Proteomes" id="UP000183263">
    <property type="component" value="Unassembled WGS sequence"/>
</dbReference>
<keyword evidence="4" id="KW-1185">Reference proteome</keyword>
<dbReference type="AlphaFoldDB" id="A0A1G7ZQX7"/>
<gene>
    <name evidence="3" type="ORF">SAMN05444695_101192</name>
</gene>
<organism evidence="3 4">
    <name type="scientific">Rhodococcus triatomae</name>
    <dbReference type="NCBI Taxonomy" id="300028"/>
    <lineage>
        <taxon>Bacteria</taxon>
        <taxon>Bacillati</taxon>
        <taxon>Actinomycetota</taxon>
        <taxon>Actinomycetes</taxon>
        <taxon>Mycobacteriales</taxon>
        <taxon>Nocardiaceae</taxon>
        <taxon>Rhodococcus</taxon>
    </lineage>
</organism>
<sequence length="74" mass="7007">MWGMAATPARRVLRRPLRSAAGLLGAAGIAAAAFTGRGAVDGAADAPAAATAQFPSAPAVSAGQGEPDATSSGS</sequence>
<evidence type="ECO:0000256" key="1">
    <source>
        <dbReference type="SAM" id="MobiDB-lite"/>
    </source>
</evidence>
<feature type="signal peptide" evidence="2">
    <location>
        <begin position="1"/>
        <end position="32"/>
    </location>
</feature>
<reference evidence="3 4" key="1">
    <citation type="submission" date="2016-10" db="EMBL/GenBank/DDBJ databases">
        <authorList>
            <person name="de Groot N.N."/>
        </authorList>
    </citation>
    <scope>NUCLEOTIDE SEQUENCE [LARGE SCALE GENOMIC DNA]</scope>
    <source>
        <strain evidence="3 4">DSM 44892</strain>
    </source>
</reference>
<name>A0A1G7ZQX7_9NOCA</name>
<proteinExistence type="predicted"/>
<feature type="region of interest" description="Disordered" evidence="1">
    <location>
        <begin position="55"/>
        <end position="74"/>
    </location>
</feature>
<accession>A0A1G7ZQX7</accession>